<dbReference type="InterPro" id="IPR041058">
    <property type="entry name" value="FucT_N"/>
</dbReference>
<evidence type="ECO:0000256" key="1">
    <source>
        <dbReference type="ARBA" id="ARBA00008919"/>
    </source>
</evidence>
<dbReference type="Proteomes" id="UP000361993">
    <property type="component" value="Unassembled WGS sequence"/>
</dbReference>
<gene>
    <name evidence="6" type="ORF">CJD00_02490</name>
</gene>
<dbReference type="Gene3D" id="3.40.50.11660">
    <property type="entry name" value="Glycosyl transferase family 10, C-terminal domain"/>
    <property type="match status" value="1"/>
</dbReference>
<evidence type="ECO:0000259" key="5">
    <source>
        <dbReference type="Pfam" id="PF18025"/>
    </source>
</evidence>
<dbReference type="Pfam" id="PF18025">
    <property type="entry name" value="FucT_N"/>
    <property type="match status" value="1"/>
</dbReference>
<evidence type="ECO:0000256" key="3">
    <source>
        <dbReference type="ARBA" id="ARBA00022679"/>
    </source>
</evidence>
<dbReference type="PANTHER" id="PTHR11929">
    <property type="entry name" value="ALPHA- 1,3 -FUCOSYLTRANSFERASE"/>
    <property type="match status" value="1"/>
</dbReference>
<dbReference type="InterPro" id="IPR001503">
    <property type="entry name" value="Glyco_trans_10"/>
</dbReference>
<evidence type="ECO:0000259" key="4">
    <source>
        <dbReference type="Pfam" id="PF00852"/>
    </source>
</evidence>
<evidence type="ECO:0000256" key="2">
    <source>
        <dbReference type="ARBA" id="ARBA00022676"/>
    </source>
</evidence>
<name>A0A691BU19_CAMCO</name>
<dbReference type="InterPro" id="IPR038577">
    <property type="entry name" value="GT10-like_C_sf"/>
</dbReference>
<dbReference type="PANTHER" id="PTHR11929:SF194">
    <property type="entry name" value="ALPHA-(1,3)-FUCOSYLTRANSFERASE 10"/>
    <property type="match status" value="1"/>
</dbReference>
<evidence type="ECO:0000313" key="7">
    <source>
        <dbReference type="Proteomes" id="UP000361993"/>
    </source>
</evidence>
<feature type="domain" description="Fucosyltransferase C-terminal" evidence="4">
    <location>
        <begin position="129"/>
        <end position="225"/>
    </location>
</feature>
<evidence type="ECO:0000313" key="6">
    <source>
        <dbReference type="EMBL" id="EAK1509154.1"/>
    </source>
</evidence>
<dbReference type="InterPro" id="IPR055270">
    <property type="entry name" value="Glyco_tran_10_C"/>
</dbReference>
<reference evidence="6 7" key="1">
    <citation type="submission" date="2018-05" db="EMBL/GenBank/DDBJ databases">
        <authorList>
            <consortium name="GenomeTrakr network: Whole genome sequencing for foodborne pathogen traceback"/>
        </authorList>
    </citation>
    <scope>NUCLEOTIDE SEQUENCE [LARGE SCALE GENOMIC DNA]</scope>
    <source>
        <strain evidence="6 7">NC_C6016</strain>
    </source>
</reference>
<dbReference type="EMBL" id="AACDUL010000003">
    <property type="protein sequence ID" value="EAK1509154.1"/>
    <property type="molecule type" value="Genomic_DNA"/>
</dbReference>
<dbReference type="SUPFAM" id="SSF53756">
    <property type="entry name" value="UDP-Glycosyltransferase/glycogen phosphorylase"/>
    <property type="match status" value="2"/>
</dbReference>
<dbReference type="GO" id="GO:0016020">
    <property type="term" value="C:membrane"/>
    <property type="evidence" value="ECO:0007669"/>
    <property type="project" value="InterPro"/>
</dbReference>
<organism evidence="6 7">
    <name type="scientific">Campylobacter coli</name>
    <dbReference type="NCBI Taxonomy" id="195"/>
    <lineage>
        <taxon>Bacteria</taxon>
        <taxon>Pseudomonadati</taxon>
        <taxon>Campylobacterota</taxon>
        <taxon>Epsilonproteobacteria</taxon>
        <taxon>Campylobacterales</taxon>
        <taxon>Campylobacteraceae</taxon>
        <taxon>Campylobacter</taxon>
    </lineage>
</organism>
<dbReference type="GO" id="GO:0008417">
    <property type="term" value="F:fucosyltransferase activity"/>
    <property type="evidence" value="ECO:0007669"/>
    <property type="project" value="InterPro"/>
</dbReference>
<comment type="caution">
    <text evidence="6">The sequence shown here is derived from an EMBL/GenBank/DDBJ whole genome shotgun (WGS) entry which is preliminary data.</text>
</comment>
<proteinExistence type="inferred from homology"/>
<dbReference type="Pfam" id="PF00852">
    <property type="entry name" value="Glyco_transf_10"/>
    <property type="match status" value="1"/>
</dbReference>
<feature type="domain" description="Alpha-(1,3)-fucosyltransferase FucT N-terminal" evidence="5">
    <location>
        <begin position="21"/>
        <end position="109"/>
    </location>
</feature>
<protein>
    <submittedName>
        <fullName evidence="6">Uncharacterized protein</fullName>
    </submittedName>
</protein>
<sequence length="488" mass="58269">MKKIYLKYVDNWYNGKMNEGDFYNNFIIRLLINRLSHKYEILFSDKPDYLIYGPFGYRNNYEHLNYECIRISLTSEYIQTDWSIADYGIDFDFIDFQDRHLRFPFYFLYHADDIKKAMVKHINPDFQRDKFCAYMVTDPSRIEFTPRDLFFKKLSLYKKVDSGGRHLNNIGGPIGNRYGNFSDSKNRWLKNYKFNICFENGSSPGYITEKLFQAYASGCIPIYWGDISLRSGENELANKGGIKEVEGGGISNEIVEQGMRYKTREINQYIPRISESLIDYKINLKSFINAHDFSSWDELIDYIKYIDNDYNAYSSMLKEPVFLNDFNPVDFYEKKLVAFFDNIFSQDYKSAFRRKCGIHVFRKFEFMKTGIEVPILKKQLEAKNNTDYKIENLSQEIDNMRQTVVNYKINNFLSYKLGFAMYKLKNNIFYMLVMLFIIKKNHLFFQENRINKRLYRHLGKMAIFAYKNWYNNQGVRALKKIIKMLKSV</sequence>
<keyword evidence="3" id="KW-0808">Transferase</keyword>
<comment type="similarity">
    <text evidence="1">Belongs to the glycosyltransferase 10 family.</text>
</comment>
<dbReference type="AlphaFoldDB" id="A0A691BU19"/>
<keyword evidence="2" id="KW-0328">Glycosyltransferase</keyword>
<accession>A0A691BU19</accession>